<dbReference type="RefSeq" id="WP_341400345.1">
    <property type="nucleotide sequence ID" value="NZ_JBBUTI010000013.1"/>
</dbReference>
<accession>A0ABU9CCM4</accession>
<dbReference type="Gene3D" id="3.40.50.300">
    <property type="entry name" value="P-loop containing nucleotide triphosphate hydrolases"/>
    <property type="match status" value="1"/>
</dbReference>
<gene>
    <name evidence="2" type="ORF">AACH00_16845</name>
</gene>
<evidence type="ECO:0000256" key="1">
    <source>
        <dbReference type="SAM" id="MobiDB-lite"/>
    </source>
</evidence>
<dbReference type="EMBL" id="JBBUTI010000013">
    <property type="protein sequence ID" value="MEK8048030.1"/>
    <property type="molecule type" value="Genomic_DNA"/>
</dbReference>
<evidence type="ECO:0000313" key="3">
    <source>
        <dbReference type="Proteomes" id="UP001379945"/>
    </source>
</evidence>
<feature type="region of interest" description="Disordered" evidence="1">
    <location>
        <begin position="134"/>
        <end position="153"/>
    </location>
</feature>
<comment type="caution">
    <text evidence="2">The sequence shown here is derived from an EMBL/GenBank/DDBJ whole genome shotgun (WGS) entry which is preliminary data.</text>
</comment>
<organism evidence="2 3">
    <name type="scientific">Ideonella margarita</name>
    <dbReference type="NCBI Taxonomy" id="2984191"/>
    <lineage>
        <taxon>Bacteria</taxon>
        <taxon>Pseudomonadati</taxon>
        <taxon>Pseudomonadota</taxon>
        <taxon>Betaproteobacteria</taxon>
        <taxon>Burkholderiales</taxon>
        <taxon>Sphaerotilaceae</taxon>
        <taxon>Ideonella</taxon>
    </lineage>
</organism>
<feature type="compositionally biased region" description="Low complexity" evidence="1">
    <location>
        <begin position="138"/>
        <end position="153"/>
    </location>
</feature>
<evidence type="ECO:0008006" key="4">
    <source>
        <dbReference type="Google" id="ProtNLM"/>
    </source>
</evidence>
<dbReference type="Proteomes" id="UP001379945">
    <property type="component" value="Unassembled WGS sequence"/>
</dbReference>
<dbReference type="SUPFAM" id="SSF52540">
    <property type="entry name" value="P-loop containing nucleoside triphosphate hydrolases"/>
    <property type="match status" value="2"/>
</dbReference>
<name>A0ABU9CCM4_9BURK</name>
<keyword evidence="3" id="KW-1185">Reference proteome</keyword>
<dbReference type="InterPro" id="IPR027417">
    <property type="entry name" value="P-loop_NTPase"/>
</dbReference>
<reference evidence="2 3" key="1">
    <citation type="submission" date="2024-04" db="EMBL/GenBank/DDBJ databases">
        <title>Novel species of the genus Ideonella isolated from streams.</title>
        <authorList>
            <person name="Lu H."/>
        </authorList>
    </citation>
    <scope>NUCLEOTIDE SEQUENCE [LARGE SCALE GENOMIC DNA]</scope>
    <source>
        <strain evidence="2 3">LYT19W</strain>
    </source>
</reference>
<proteinExistence type="predicted"/>
<protein>
    <recommendedName>
        <fullName evidence="4">Protein ImuA</fullName>
    </recommendedName>
</protein>
<sequence>MMTPSTSPPLPRAALLAQPQALHPALWRAQGRSITATAEVIASGFPLLDAELPDAGWPTRALIELLPVRPGLGEIRLLAPALVQALGTWRSLMLFNPPAEVCADGLHQLGVPVARCLVVRGREGARDVVHHVGRDVGRGVPHPGGRSQSGRRSPGALDVCWALEQALRSGHVGAVLAWPGASVRPDALRRLQLAAHHHGGLAVVFREPEAQQRPSPATLRMALTSDGPDALSVHILKRRGPVLLRPLRLALPPVLSERGTSRAQAQLLSPGVAAIPSAAPAAVPLSGKSTAEWLREIGALGQRSLSGLS</sequence>
<evidence type="ECO:0000313" key="2">
    <source>
        <dbReference type="EMBL" id="MEK8048030.1"/>
    </source>
</evidence>